<feature type="region of interest" description="Disordered" evidence="1">
    <location>
        <begin position="55"/>
        <end position="88"/>
    </location>
</feature>
<proteinExistence type="predicted"/>
<dbReference type="AlphaFoldDB" id="A0A6B0URE0"/>
<evidence type="ECO:0000256" key="1">
    <source>
        <dbReference type="SAM" id="MobiDB-lite"/>
    </source>
</evidence>
<keyword evidence="2" id="KW-0732">Signal</keyword>
<protein>
    <recommendedName>
        <fullName evidence="4">Secreted protein</fullName>
    </recommendedName>
</protein>
<feature type="compositionally biased region" description="Basic and acidic residues" evidence="1">
    <location>
        <begin position="58"/>
        <end position="79"/>
    </location>
</feature>
<accession>A0A6B0URE0</accession>
<dbReference type="EMBL" id="GIFC01010287">
    <property type="protein sequence ID" value="MXU92370.1"/>
    <property type="molecule type" value="Transcribed_RNA"/>
</dbReference>
<name>A0A6B0URE0_IXORI</name>
<sequence>MPVSWTHTCLLSLLRIPCGYGNIWHLSFSMRREPLPHQAPDIIYLHLARHAYDGSSENQRENHKGDRRVEASCKGRTPETRTISNQGDKGRKLKRHLIIWATRRKSETVCWEICRPSSLGGMSIFWSYSYVR</sequence>
<organism evidence="3">
    <name type="scientific">Ixodes ricinus</name>
    <name type="common">Common tick</name>
    <name type="synonym">Acarus ricinus</name>
    <dbReference type="NCBI Taxonomy" id="34613"/>
    <lineage>
        <taxon>Eukaryota</taxon>
        <taxon>Metazoa</taxon>
        <taxon>Ecdysozoa</taxon>
        <taxon>Arthropoda</taxon>
        <taxon>Chelicerata</taxon>
        <taxon>Arachnida</taxon>
        <taxon>Acari</taxon>
        <taxon>Parasitiformes</taxon>
        <taxon>Ixodida</taxon>
        <taxon>Ixodoidea</taxon>
        <taxon>Ixodidae</taxon>
        <taxon>Ixodinae</taxon>
        <taxon>Ixodes</taxon>
    </lineage>
</organism>
<evidence type="ECO:0008006" key="4">
    <source>
        <dbReference type="Google" id="ProtNLM"/>
    </source>
</evidence>
<feature type="signal peptide" evidence="2">
    <location>
        <begin position="1"/>
        <end position="21"/>
    </location>
</feature>
<reference evidence="3" key="1">
    <citation type="submission" date="2019-12" db="EMBL/GenBank/DDBJ databases">
        <title>An insight into the sialome of adult female Ixodes ricinus ticks feeding for 6 days.</title>
        <authorList>
            <person name="Perner J."/>
            <person name="Ribeiro J.M.C."/>
        </authorList>
    </citation>
    <scope>NUCLEOTIDE SEQUENCE</scope>
    <source>
        <strain evidence="3">Semi-engorged</strain>
        <tissue evidence="3">Salivary glands</tissue>
    </source>
</reference>
<evidence type="ECO:0000256" key="2">
    <source>
        <dbReference type="SAM" id="SignalP"/>
    </source>
</evidence>
<feature type="chain" id="PRO_5025657539" description="Secreted protein" evidence="2">
    <location>
        <begin position="22"/>
        <end position="132"/>
    </location>
</feature>
<evidence type="ECO:0000313" key="3">
    <source>
        <dbReference type="EMBL" id="MXU92370.1"/>
    </source>
</evidence>